<dbReference type="PANTHER" id="PTHR35596">
    <property type="entry name" value="DUF2263 DOMAIN-CONTAINING PROTEIN"/>
    <property type="match status" value="1"/>
</dbReference>
<feature type="domain" description="Microbial-type PARG catalytic" evidence="2">
    <location>
        <begin position="128"/>
        <end position="238"/>
    </location>
</feature>
<dbReference type="EMBL" id="CAOQHR010000008">
    <property type="protein sequence ID" value="CAI6338903.1"/>
    <property type="molecule type" value="Genomic_DNA"/>
</dbReference>
<evidence type="ECO:0000259" key="2">
    <source>
        <dbReference type="Pfam" id="PF10021"/>
    </source>
</evidence>
<dbReference type="InterPro" id="IPR043472">
    <property type="entry name" value="Macro_dom-like"/>
</dbReference>
<evidence type="ECO:0000313" key="3">
    <source>
        <dbReference type="EMBL" id="CAI6338903.1"/>
    </source>
</evidence>
<gene>
    <name evidence="3" type="ORF">PDIGIT_LOCUS12039</name>
</gene>
<comment type="caution">
    <text evidence="3">The sequence shown here is derived from an EMBL/GenBank/DDBJ whole genome shotgun (WGS) entry which is preliminary data.</text>
</comment>
<keyword evidence="4" id="KW-1185">Reference proteome</keyword>
<dbReference type="PANTHER" id="PTHR35596:SF1">
    <property type="entry name" value="MICROBIAL-TYPE PARG CATALYTIC DOMAIN-CONTAINING PROTEIN"/>
    <property type="match status" value="1"/>
</dbReference>
<proteinExistence type="predicted"/>
<feature type="compositionally biased region" description="Basic residues" evidence="1">
    <location>
        <begin position="1"/>
        <end position="18"/>
    </location>
</feature>
<feature type="compositionally biased region" description="Basic and acidic residues" evidence="1">
    <location>
        <begin position="19"/>
        <end position="61"/>
    </location>
</feature>
<dbReference type="InterPro" id="IPR012664">
    <property type="entry name" value="CHP02452"/>
</dbReference>
<dbReference type="SUPFAM" id="SSF52949">
    <property type="entry name" value="Macro domain-like"/>
    <property type="match status" value="1"/>
</dbReference>
<sequence>MTKVRHHPFFTMHRKKVDGRKDERKDENKDDRKKEHKGDGKDNKRKEERYDERREFLRQTASDTRKELPRIASQYRTFNTQACTLYMLPVVLLSSIATTNPPDLPPLDPSQCPDRTKSQSIASFVPPVSHKTAIRVVNGDTLDTALSLCQGLTVRDLVQSQAQLINLNANGSTTPSAKPTLVLNLASDIHAGGGWHNGAMAQEEELCYRTTLSHSLHRYHYPLHPRSALYAPNVSLFRSSFTTGHTRFQEPDALNLPALSVVSVAALRQPELTADGEDFADDTDRDITMGKIRLVLRVAATEGHTKLVLGALGCGVFRNPPAAVAKCFLDVFRESEFAGGWWDEVVFAVMDNAAQGKGGKDGSGNFGVFYRALDGQLV</sequence>
<protein>
    <recommendedName>
        <fullName evidence="2">Microbial-type PARG catalytic domain-containing protein</fullName>
    </recommendedName>
</protein>
<accession>A0A9W4ULL2</accession>
<dbReference type="Proteomes" id="UP001152607">
    <property type="component" value="Unassembled WGS sequence"/>
</dbReference>
<dbReference type="AlphaFoldDB" id="A0A9W4ULL2"/>
<feature type="region of interest" description="Disordered" evidence="1">
    <location>
        <begin position="1"/>
        <end position="61"/>
    </location>
</feature>
<dbReference type="Gene3D" id="3.40.220.10">
    <property type="entry name" value="Leucine Aminopeptidase, subunit E, domain 1"/>
    <property type="match status" value="1"/>
</dbReference>
<organism evidence="3 4">
    <name type="scientific">Periconia digitata</name>
    <dbReference type="NCBI Taxonomy" id="1303443"/>
    <lineage>
        <taxon>Eukaryota</taxon>
        <taxon>Fungi</taxon>
        <taxon>Dikarya</taxon>
        <taxon>Ascomycota</taxon>
        <taxon>Pezizomycotina</taxon>
        <taxon>Dothideomycetes</taxon>
        <taxon>Pleosporomycetidae</taxon>
        <taxon>Pleosporales</taxon>
        <taxon>Massarineae</taxon>
        <taxon>Periconiaceae</taxon>
        <taxon>Periconia</taxon>
    </lineage>
</organism>
<reference evidence="3" key="1">
    <citation type="submission" date="2023-01" db="EMBL/GenBank/DDBJ databases">
        <authorList>
            <person name="Van Ghelder C."/>
            <person name="Rancurel C."/>
        </authorList>
    </citation>
    <scope>NUCLEOTIDE SEQUENCE</scope>
    <source>
        <strain evidence="3">CNCM I-4278</strain>
    </source>
</reference>
<dbReference type="NCBIfam" id="TIGR02452">
    <property type="entry name" value="TIGR02452 family protein"/>
    <property type="match status" value="1"/>
</dbReference>
<evidence type="ECO:0000313" key="4">
    <source>
        <dbReference type="Proteomes" id="UP001152607"/>
    </source>
</evidence>
<name>A0A9W4ULL2_9PLEO</name>
<evidence type="ECO:0000256" key="1">
    <source>
        <dbReference type="SAM" id="MobiDB-lite"/>
    </source>
</evidence>
<dbReference type="Pfam" id="PF10021">
    <property type="entry name" value="PARG_cat_microb"/>
    <property type="match status" value="1"/>
</dbReference>
<dbReference type="InterPro" id="IPR019261">
    <property type="entry name" value="PARG_cat_microbial"/>
</dbReference>
<dbReference type="OrthoDB" id="9985428at2759"/>